<dbReference type="Pfam" id="PF00106">
    <property type="entry name" value="adh_short"/>
    <property type="match status" value="1"/>
</dbReference>
<dbReference type="STRING" id="1448308.A0A2T2NHV8"/>
<evidence type="ECO:0000313" key="5">
    <source>
        <dbReference type="Proteomes" id="UP000240883"/>
    </source>
</evidence>
<dbReference type="OrthoDB" id="37659at2759"/>
<name>A0A2T2NHV8_CORCC</name>
<dbReference type="InterPro" id="IPR020904">
    <property type="entry name" value="Sc_DH/Rdtase_CS"/>
</dbReference>
<dbReference type="PANTHER" id="PTHR44229">
    <property type="entry name" value="15-HYDROXYPROSTAGLANDIN DEHYDROGENASE [NAD(+)]"/>
    <property type="match status" value="1"/>
</dbReference>
<organism evidence="4 5">
    <name type="scientific">Corynespora cassiicola Philippines</name>
    <dbReference type="NCBI Taxonomy" id="1448308"/>
    <lineage>
        <taxon>Eukaryota</taxon>
        <taxon>Fungi</taxon>
        <taxon>Dikarya</taxon>
        <taxon>Ascomycota</taxon>
        <taxon>Pezizomycotina</taxon>
        <taxon>Dothideomycetes</taxon>
        <taxon>Pleosporomycetidae</taxon>
        <taxon>Pleosporales</taxon>
        <taxon>Corynesporascaceae</taxon>
        <taxon>Corynespora</taxon>
    </lineage>
</organism>
<dbReference type="EMBL" id="KZ678137">
    <property type="protein sequence ID" value="PSN65023.1"/>
    <property type="molecule type" value="Genomic_DNA"/>
</dbReference>
<dbReference type="PROSITE" id="PS00061">
    <property type="entry name" value="ADH_SHORT"/>
    <property type="match status" value="1"/>
</dbReference>
<keyword evidence="3" id="KW-0560">Oxidoreductase</keyword>
<gene>
    <name evidence="4" type="ORF">BS50DRAFT_575134</name>
</gene>
<dbReference type="GO" id="GO:0005737">
    <property type="term" value="C:cytoplasm"/>
    <property type="evidence" value="ECO:0007669"/>
    <property type="project" value="TreeGrafter"/>
</dbReference>
<dbReference type="PANTHER" id="PTHR44229:SF4">
    <property type="entry name" value="15-HYDROXYPROSTAGLANDIN DEHYDROGENASE [NAD(+)]"/>
    <property type="match status" value="1"/>
</dbReference>
<dbReference type="InterPro" id="IPR002347">
    <property type="entry name" value="SDR_fam"/>
</dbReference>
<dbReference type="PRINTS" id="PR00081">
    <property type="entry name" value="GDHRDH"/>
</dbReference>
<protein>
    <submittedName>
        <fullName evidence="4">NAD(P)-binding protein</fullName>
    </submittedName>
</protein>
<accession>A0A2T2NHV8</accession>
<keyword evidence="5" id="KW-1185">Reference proteome</keyword>
<dbReference type="AlphaFoldDB" id="A0A2T2NHV8"/>
<dbReference type="Proteomes" id="UP000240883">
    <property type="component" value="Unassembled WGS sequence"/>
</dbReference>
<sequence length="301" mass="33053">MAKKSAFITGGASGMGLAVAEALAARTHEAWDLHLVDLNAEAGAQAASAVKNAHFHQADVTNYESLTSAFENAFAISGRFDLVYANAGIVERDNFYQKHDLSRPPPPPNQLSIDINFKSVVSTAYLALHYFRKSSHGASMAPALVMTASCGGLYPSEFCPMYSGAKAAVVHFNRTIAYPFHSENIRTYVTCPGTIQTNLLSSEEWESFPKQYFTPMDTLVKAVEVLVDGGDMTDSRGKKVAGEDAWGLTVEVNRGNFYFRENNAYCDEDMEAMMKFTSMEGQLARMEKTKSEQAKGIFMKL</sequence>
<proteinExistence type="inferred from homology"/>
<reference evidence="4 5" key="1">
    <citation type="journal article" date="2018" name="Front. Microbiol.">
        <title>Genome-Wide Analysis of Corynespora cassiicola Leaf Fall Disease Putative Effectors.</title>
        <authorList>
            <person name="Lopez D."/>
            <person name="Ribeiro S."/>
            <person name="Label P."/>
            <person name="Fumanal B."/>
            <person name="Venisse J.S."/>
            <person name="Kohler A."/>
            <person name="de Oliveira R.R."/>
            <person name="Labutti K."/>
            <person name="Lipzen A."/>
            <person name="Lail K."/>
            <person name="Bauer D."/>
            <person name="Ohm R.A."/>
            <person name="Barry K.W."/>
            <person name="Spatafora J."/>
            <person name="Grigoriev I.V."/>
            <person name="Martin F.M."/>
            <person name="Pujade-Renaud V."/>
        </authorList>
    </citation>
    <scope>NUCLEOTIDE SEQUENCE [LARGE SCALE GENOMIC DNA]</scope>
    <source>
        <strain evidence="4 5">Philippines</strain>
    </source>
</reference>
<keyword evidence="2" id="KW-0521">NADP</keyword>
<dbReference type="InterPro" id="IPR036291">
    <property type="entry name" value="NAD(P)-bd_dom_sf"/>
</dbReference>
<evidence type="ECO:0000313" key="4">
    <source>
        <dbReference type="EMBL" id="PSN65023.1"/>
    </source>
</evidence>
<dbReference type="GO" id="GO:0016616">
    <property type="term" value="F:oxidoreductase activity, acting on the CH-OH group of donors, NAD or NADP as acceptor"/>
    <property type="evidence" value="ECO:0007669"/>
    <property type="project" value="TreeGrafter"/>
</dbReference>
<evidence type="ECO:0000256" key="1">
    <source>
        <dbReference type="ARBA" id="ARBA00006484"/>
    </source>
</evidence>
<evidence type="ECO:0000256" key="3">
    <source>
        <dbReference type="ARBA" id="ARBA00023002"/>
    </source>
</evidence>
<dbReference type="SUPFAM" id="SSF51735">
    <property type="entry name" value="NAD(P)-binding Rossmann-fold domains"/>
    <property type="match status" value="1"/>
</dbReference>
<evidence type="ECO:0000256" key="2">
    <source>
        <dbReference type="ARBA" id="ARBA00022857"/>
    </source>
</evidence>
<comment type="similarity">
    <text evidence="1">Belongs to the short-chain dehydrogenases/reductases (SDR) family.</text>
</comment>
<dbReference type="Gene3D" id="3.40.50.720">
    <property type="entry name" value="NAD(P)-binding Rossmann-like Domain"/>
    <property type="match status" value="1"/>
</dbReference>